<organism evidence="1 2">
    <name type="scientific">Stachybotrys elegans</name>
    <dbReference type="NCBI Taxonomy" id="80388"/>
    <lineage>
        <taxon>Eukaryota</taxon>
        <taxon>Fungi</taxon>
        <taxon>Dikarya</taxon>
        <taxon>Ascomycota</taxon>
        <taxon>Pezizomycotina</taxon>
        <taxon>Sordariomycetes</taxon>
        <taxon>Hypocreomycetidae</taxon>
        <taxon>Hypocreales</taxon>
        <taxon>Stachybotryaceae</taxon>
        <taxon>Stachybotrys</taxon>
    </lineage>
</organism>
<dbReference type="EMBL" id="JAGPNK010000014">
    <property type="protein sequence ID" value="KAH7308905.1"/>
    <property type="molecule type" value="Genomic_DNA"/>
</dbReference>
<gene>
    <name evidence="1" type="ORF">B0I35DRAFT_440950</name>
</gene>
<dbReference type="Proteomes" id="UP000813444">
    <property type="component" value="Unassembled WGS sequence"/>
</dbReference>
<accession>A0A8K0WM12</accession>
<reference evidence="1" key="1">
    <citation type="journal article" date="2021" name="Nat. Commun.">
        <title>Genetic determinants of endophytism in the Arabidopsis root mycobiome.</title>
        <authorList>
            <person name="Mesny F."/>
            <person name="Miyauchi S."/>
            <person name="Thiergart T."/>
            <person name="Pickel B."/>
            <person name="Atanasova L."/>
            <person name="Karlsson M."/>
            <person name="Huettel B."/>
            <person name="Barry K.W."/>
            <person name="Haridas S."/>
            <person name="Chen C."/>
            <person name="Bauer D."/>
            <person name="Andreopoulos W."/>
            <person name="Pangilinan J."/>
            <person name="LaButti K."/>
            <person name="Riley R."/>
            <person name="Lipzen A."/>
            <person name="Clum A."/>
            <person name="Drula E."/>
            <person name="Henrissat B."/>
            <person name="Kohler A."/>
            <person name="Grigoriev I.V."/>
            <person name="Martin F.M."/>
            <person name="Hacquard S."/>
        </authorList>
    </citation>
    <scope>NUCLEOTIDE SEQUENCE</scope>
    <source>
        <strain evidence="1">MPI-CAGE-CH-0235</strain>
    </source>
</reference>
<dbReference type="AlphaFoldDB" id="A0A8K0WM12"/>
<protein>
    <submittedName>
        <fullName evidence="1">Uncharacterized protein</fullName>
    </submittedName>
</protein>
<comment type="caution">
    <text evidence="1">The sequence shown here is derived from an EMBL/GenBank/DDBJ whole genome shotgun (WGS) entry which is preliminary data.</text>
</comment>
<name>A0A8K0WM12_9HYPO</name>
<sequence length="60" mass="6858">MILGQLRPRHPVRAMARRRLKHTIHGPFPTGRTLWWGPIALDLSFSTIFACNHYCLAFAG</sequence>
<keyword evidence="2" id="KW-1185">Reference proteome</keyword>
<evidence type="ECO:0000313" key="2">
    <source>
        <dbReference type="Proteomes" id="UP000813444"/>
    </source>
</evidence>
<evidence type="ECO:0000313" key="1">
    <source>
        <dbReference type="EMBL" id="KAH7308905.1"/>
    </source>
</evidence>
<proteinExistence type="predicted"/>